<feature type="compositionally biased region" description="Polar residues" evidence="1">
    <location>
        <begin position="1"/>
        <end position="12"/>
    </location>
</feature>
<evidence type="ECO:0000313" key="3">
    <source>
        <dbReference type="Proteomes" id="UP000290572"/>
    </source>
</evidence>
<feature type="compositionally biased region" description="Low complexity" evidence="1">
    <location>
        <begin position="66"/>
        <end position="78"/>
    </location>
</feature>
<keyword evidence="3" id="KW-1185">Reference proteome</keyword>
<evidence type="ECO:0000256" key="1">
    <source>
        <dbReference type="SAM" id="MobiDB-lite"/>
    </source>
</evidence>
<dbReference type="Proteomes" id="UP000290572">
    <property type="component" value="Unassembled WGS sequence"/>
</dbReference>
<comment type="caution">
    <text evidence="2">The sequence shown here is derived from an EMBL/GenBank/DDBJ whole genome shotgun (WGS) entry which is preliminary data.</text>
</comment>
<dbReference type="STRING" id="84645.A0A498N4V1"/>
<proteinExistence type="predicted"/>
<gene>
    <name evidence="2" type="ORF">ROHU_022360</name>
</gene>
<organism evidence="2 3">
    <name type="scientific">Labeo rohita</name>
    <name type="common">Indian major carp</name>
    <name type="synonym">Cyprinus rohita</name>
    <dbReference type="NCBI Taxonomy" id="84645"/>
    <lineage>
        <taxon>Eukaryota</taxon>
        <taxon>Metazoa</taxon>
        <taxon>Chordata</taxon>
        <taxon>Craniata</taxon>
        <taxon>Vertebrata</taxon>
        <taxon>Euteleostomi</taxon>
        <taxon>Actinopterygii</taxon>
        <taxon>Neopterygii</taxon>
        <taxon>Teleostei</taxon>
        <taxon>Ostariophysi</taxon>
        <taxon>Cypriniformes</taxon>
        <taxon>Cyprinidae</taxon>
        <taxon>Labeoninae</taxon>
        <taxon>Labeonini</taxon>
        <taxon>Labeo</taxon>
    </lineage>
</organism>
<reference evidence="2 3" key="1">
    <citation type="submission" date="2018-03" db="EMBL/GenBank/DDBJ databases">
        <title>Draft genome sequence of Rohu Carp (Labeo rohita).</title>
        <authorList>
            <person name="Das P."/>
            <person name="Kushwaha B."/>
            <person name="Joshi C.G."/>
            <person name="Kumar D."/>
            <person name="Nagpure N.S."/>
            <person name="Sahoo L."/>
            <person name="Das S.P."/>
            <person name="Bit A."/>
            <person name="Patnaik S."/>
            <person name="Meher P.K."/>
            <person name="Jayasankar P."/>
            <person name="Koringa P.G."/>
            <person name="Patel N.V."/>
            <person name="Hinsu A.T."/>
            <person name="Kumar R."/>
            <person name="Pandey M."/>
            <person name="Agarwal S."/>
            <person name="Srivastava S."/>
            <person name="Singh M."/>
            <person name="Iquebal M.A."/>
            <person name="Jaiswal S."/>
            <person name="Angadi U.B."/>
            <person name="Kumar N."/>
            <person name="Raza M."/>
            <person name="Shah T.M."/>
            <person name="Rai A."/>
            <person name="Jena J.K."/>
        </authorList>
    </citation>
    <scope>NUCLEOTIDE SEQUENCE [LARGE SCALE GENOMIC DNA]</scope>
    <source>
        <strain evidence="2">DASCIFA01</strain>
        <tissue evidence="2">Testis</tissue>
    </source>
</reference>
<dbReference type="EMBL" id="QBIY01012552">
    <property type="protein sequence ID" value="RXN23925.1"/>
    <property type="molecule type" value="Genomic_DNA"/>
</dbReference>
<name>A0A498N4V1_LABRO</name>
<feature type="compositionally biased region" description="Basic and acidic residues" evidence="1">
    <location>
        <begin position="56"/>
        <end position="65"/>
    </location>
</feature>
<evidence type="ECO:0000313" key="2">
    <source>
        <dbReference type="EMBL" id="RXN23925.1"/>
    </source>
</evidence>
<dbReference type="AlphaFoldDB" id="A0A498N4V1"/>
<feature type="region of interest" description="Disordered" evidence="1">
    <location>
        <begin position="56"/>
        <end position="104"/>
    </location>
</feature>
<keyword evidence="2" id="KW-0675">Receptor</keyword>
<feature type="region of interest" description="Disordered" evidence="1">
    <location>
        <begin position="1"/>
        <end position="43"/>
    </location>
</feature>
<accession>A0A498N4V1</accession>
<protein>
    <submittedName>
        <fullName evidence="2">Nuclear receptor corepressor 2-like protein</fullName>
    </submittedName>
</protein>
<sequence length="104" mass="10780">MESQTATDQGQPGTEIFNMPASTNAGPVSVRSHPAPEASGNTIGLEAIIRKALMGKYDEQMDDRSPSNSVNSMSVPAAVGPPASVDGRSEDPYGLPVTYVSAKS</sequence>